<dbReference type="InterPro" id="IPR025706">
    <property type="entry name" value="Endoa_GalNAc"/>
</dbReference>
<feature type="chain" id="PRO_5011454949" evidence="1">
    <location>
        <begin position="19"/>
        <end position="456"/>
    </location>
</feature>
<reference evidence="4" key="1">
    <citation type="submission" date="2016-10" db="EMBL/GenBank/DDBJ databases">
        <authorList>
            <person name="Varghese N."/>
            <person name="Submissions S."/>
        </authorList>
    </citation>
    <scope>NUCLEOTIDE SEQUENCE [LARGE SCALE GENOMIC DNA]</scope>
    <source>
        <strain evidence="4">DSM 25811 / CCM 8410 / LMG 26954 / E90</strain>
    </source>
</reference>
<accession>A0A1G6R3A6</accession>
<name>A0A1G6R3A6_NIADE</name>
<gene>
    <name evidence="3" type="ORF">SAMN04487894_105106</name>
</gene>
<dbReference type="EMBL" id="FMZO01000005">
    <property type="protein sequence ID" value="SDC98396.1"/>
    <property type="molecule type" value="Genomic_DNA"/>
</dbReference>
<organism evidence="3 4">
    <name type="scientific">Niabella drilacis (strain DSM 25811 / CCM 8410 / CCUG 62505 / LMG 26954 / E90)</name>
    <dbReference type="NCBI Taxonomy" id="1285928"/>
    <lineage>
        <taxon>Bacteria</taxon>
        <taxon>Pseudomonadati</taxon>
        <taxon>Bacteroidota</taxon>
        <taxon>Chitinophagia</taxon>
        <taxon>Chitinophagales</taxon>
        <taxon>Chitinophagaceae</taxon>
        <taxon>Niabella</taxon>
    </lineage>
</organism>
<evidence type="ECO:0000313" key="3">
    <source>
        <dbReference type="EMBL" id="SDC98396.1"/>
    </source>
</evidence>
<dbReference type="STRING" id="1285928.SAMN04487894_105106"/>
<evidence type="ECO:0000256" key="1">
    <source>
        <dbReference type="SAM" id="SignalP"/>
    </source>
</evidence>
<dbReference type="Proteomes" id="UP000198757">
    <property type="component" value="Unassembled WGS sequence"/>
</dbReference>
<dbReference type="Gene3D" id="3.20.20.80">
    <property type="entry name" value="Glycosidases"/>
    <property type="match status" value="1"/>
</dbReference>
<keyword evidence="1" id="KW-0732">Signal</keyword>
<dbReference type="InterPro" id="IPR013780">
    <property type="entry name" value="Glyco_hydro_b"/>
</dbReference>
<dbReference type="AlphaFoldDB" id="A0A1G6R3A6"/>
<sequence>MILLLAAAALGRPPAIMAQETPFRFRHDYAHTLVMKMFLAKPDGKGGSEVNMNFEQALALVKEVDALTLQMPKIIYLVGATYNGHDDQYPAFFEINRSLKRPQDTNAVQSLVWLMEEARKYHTTVSLHINMTEAYDNSPLWPVYKAQDLISRNADGSLMVTGNYNNHKAYQVNYRNEWNKGYAQLRIDSLLTLLPQLKEAGTIHIDAWIARENKGAYESLVTEAAYQKKIAAYWISKGIDPTSEWAMDYMTGLIPYYWHFNHRTQDDFLKVPAGLVTGGHFNPDLKQSDFGLEFLFGTSMYGENLFPGALSHNRDVNWQAAFCRDFYLNTIQYDYLNRLQRLRVEGDGNNRVAYFSNDVRVSLGDSTVYEGQRKLRTGSTVCFPAGWRSDNSLAAFSLPGTVLTCQVPGSWQGVRRAAVLTVEGTGLKKWKTIQVKAQQISLRLQPGIPVLLVPEK</sequence>
<dbReference type="Pfam" id="PF12905">
    <property type="entry name" value="Glyco_hydro_101"/>
    <property type="match status" value="1"/>
</dbReference>
<evidence type="ECO:0000313" key="4">
    <source>
        <dbReference type="Proteomes" id="UP000198757"/>
    </source>
</evidence>
<feature type="domain" description="Endo-alpha-N-acetylgalactosaminidase" evidence="2">
    <location>
        <begin position="48"/>
        <end position="248"/>
    </location>
</feature>
<dbReference type="GO" id="GO:0033926">
    <property type="term" value="F:endo-alpha-N-acetylgalactosaminidase activity"/>
    <property type="evidence" value="ECO:0007669"/>
    <property type="project" value="InterPro"/>
</dbReference>
<proteinExistence type="predicted"/>
<dbReference type="Gene3D" id="2.60.40.1180">
    <property type="entry name" value="Golgi alpha-mannosidase II"/>
    <property type="match status" value="1"/>
</dbReference>
<protein>
    <submittedName>
        <fullName evidence="3">Endo-alpha-N-acetylgalactosaminidase</fullName>
    </submittedName>
</protein>
<evidence type="ECO:0000259" key="2">
    <source>
        <dbReference type="Pfam" id="PF12905"/>
    </source>
</evidence>
<feature type="signal peptide" evidence="1">
    <location>
        <begin position="1"/>
        <end position="18"/>
    </location>
</feature>
<keyword evidence="4" id="KW-1185">Reference proteome</keyword>